<keyword evidence="2" id="KW-1185">Reference proteome</keyword>
<dbReference type="KEGG" id="prh:LT40_11900"/>
<dbReference type="Proteomes" id="UP000029499">
    <property type="component" value="Chromosome"/>
</dbReference>
<dbReference type="eggNOG" id="ENOG5030T65">
    <property type="taxonomic scope" value="Bacteria"/>
</dbReference>
<evidence type="ECO:0000313" key="1">
    <source>
        <dbReference type="EMBL" id="AIS18052.1"/>
    </source>
</evidence>
<reference evidence="1 2" key="1">
    <citation type="journal article" date="2015" name="J. Biotechnol.">
        <title>Complete genome sequence of Pseudomonas rhizosphaerae IH5T (=DSM 16299T), a phosphate-solubilizing rhizobacterium for bacterial biofertilizer.</title>
        <authorList>
            <person name="Kwak Y."/>
            <person name="Jung B.K."/>
            <person name="Shin J.H."/>
        </authorList>
    </citation>
    <scope>NUCLEOTIDE SEQUENCE [LARGE SCALE GENOMIC DNA]</scope>
    <source>
        <strain evidence="1">DSM 16299</strain>
    </source>
</reference>
<gene>
    <name evidence="1" type="ORF">LT40_11900</name>
</gene>
<dbReference type="HOGENOM" id="CLU_089364_1_0_6"/>
<proteinExistence type="predicted"/>
<dbReference type="AlphaFoldDB" id="A0A089YUH6"/>
<evidence type="ECO:0008006" key="3">
    <source>
        <dbReference type="Google" id="ProtNLM"/>
    </source>
</evidence>
<organism evidence="1 2">
    <name type="scientific">Pseudomonas rhizosphaerae</name>
    <dbReference type="NCBI Taxonomy" id="216142"/>
    <lineage>
        <taxon>Bacteria</taxon>
        <taxon>Pseudomonadati</taxon>
        <taxon>Pseudomonadota</taxon>
        <taxon>Gammaproteobacteria</taxon>
        <taxon>Pseudomonadales</taxon>
        <taxon>Pseudomonadaceae</taxon>
        <taxon>Pseudomonas</taxon>
    </lineage>
</organism>
<name>A0A089YUH6_9PSED</name>
<accession>A0A089YUH6</accession>
<sequence length="231" mass="25600">MSFAGTGVVAIWHDLLPEARDEFYEWHNREHMPERAAIPGFLRGRRYLALEAGPTYFNLYEADNVQVLGGQDYLSRLNTPTPWTQQSVKSYRNVARSICDVTYSDGVGQGAYLMTIRFDVIEQHHALVSNALRQRVLPGFVHGQGITGVHLCVADEAVSKVETAEKKARAEGTQIPAWIIIIEGCAADYVRDAGNACVAELQQLLDSQPGLLDTTLYQLEYTRCKTPGTAG</sequence>
<dbReference type="EMBL" id="CP009533">
    <property type="protein sequence ID" value="AIS18052.1"/>
    <property type="molecule type" value="Genomic_DNA"/>
</dbReference>
<protein>
    <recommendedName>
        <fullName evidence="3">EthD domain-containing protein</fullName>
    </recommendedName>
</protein>
<dbReference type="STRING" id="216142.LT40_11900"/>
<evidence type="ECO:0000313" key="2">
    <source>
        <dbReference type="Proteomes" id="UP000029499"/>
    </source>
</evidence>
<dbReference type="OrthoDB" id="6537357at2"/>
<dbReference type="RefSeq" id="WP_043190238.1">
    <property type="nucleotide sequence ID" value="NZ_CP009533.1"/>
</dbReference>